<evidence type="ECO:0000256" key="1">
    <source>
        <dbReference type="SAM" id="MobiDB-lite"/>
    </source>
</evidence>
<dbReference type="Ensembl" id="ENSPTRT00000086442.1">
    <property type="protein sequence ID" value="ENSPTRP00000062887.1"/>
    <property type="gene ID" value="ENSPTRG00000052275.1"/>
</dbReference>
<organism evidence="2 3">
    <name type="scientific">Pan troglodytes</name>
    <name type="common">Chimpanzee</name>
    <dbReference type="NCBI Taxonomy" id="9598"/>
    <lineage>
        <taxon>Eukaryota</taxon>
        <taxon>Metazoa</taxon>
        <taxon>Chordata</taxon>
        <taxon>Craniata</taxon>
        <taxon>Vertebrata</taxon>
        <taxon>Euteleostomi</taxon>
        <taxon>Mammalia</taxon>
        <taxon>Eutheria</taxon>
        <taxon>Euarchontoglires</taxon>
        <taxon>Primates</taxon>
        <taxon>Haplorrhini</taxon>
        <taxon>Catarrhini</taxon>
        <taxon>Hominidae</taxon>
        <taxon>Pan</taxon>
    </lineage>
</organism>
<evidence type="ECO:0000313" key="2">
    <source>
        <dbReference type="Ensembl" id="ENSPTRP00000062887.1"/>
    </source>
</evidence>
<dbReference type="InParanoid" id="A0A2I3RES4"/>
<dbReference type="Bgee" id="ENSPTRG00000052275">
    <property type="expression patterns" value="Expressed in pituitary gland and 15 other cell types or tissues"/>
</dbReference>
<reference evidence="2" key="2">
    <citation type="submission" date="2025-08" db="UniProtKB">
        <authorList>
            <consortium name="Ensembl"/>
        </authorList>
    </citation>
    <scope>IDENTIFICATION</scope>
</reference>
<accession>A0A2I3RES4</accession>
<reference evidence="2 3" key="1">
    <citation type="journal article" date="2005" name="Nature">
        <title>Initial sequence of the chimpanzee genome and comparison with the human genome.</title>
        <authorList>
            <consortium name="Chimpanzee sequencing and analysis consortium"/>
        </authorList>
    </citation>
    <scope>NUCLEOTIDE SEQUENCE [LARGE SCALE GENOMIC DNA]</scope>
</reference>
<feature type="region of interest" description="Disordered" evidence="1">
    <location>
        <begin position="1"/>
        <end position="32"/>
    </location>
</feature>
<dbReference type="AlphaFoldDB" id="A0A2I3RES4"/>
<dbReference type="EMBL" id="AACZ04065518">
    <property type="status" value="NOT_ANNOTATED_CDS"/>
    <property type="molecule type" value="Genomic_DNA"/>
</dbReference>
<proteinExistence type="predicted"/>
<dbReference type="Proteomes" id="UP000002277">
    <property type="component" value="Chromosome 9"/>
</dbReference>
<dbReference type="GeneTree" id="ENSGT00940000169111"/>
<name>A0A2I3RES4_PANTR</name>
<protein>
    <submittedName>
        <fullName evidence="2">Uncharacterized protein</fullName>
    </submittedName>
</protein>
<keyword evidence="3" id="KW-1185">Reference proteome</keyword>
<reference evidence="2" key="3">
    <citation type="submission" date="2025-09" db="UniProtKB">
        <authorList>
            <consortium name="Ensembl"/>
        </authorList>
    </citation>
    <scope>IDENTIFICATION</scope>
</reference>
<evidence type="ECO:0000313" key="3">
    <source>
        <dbReference type="Proteomes" id="UP000002277"/>
    </source>
</evidence>
<sequence>MLPAVGSADEEEDCPELVPIETTQSEEEEKSGLGAKIPVTIITGYLVIQRLLC</sequence>
<dbReference type="EMBL" id="AACZ04065517">
    <property type="status" value="NOT_ANNOTATED_CDS"/>
    <property type="molecule type" value="Genomic_DNA"/>
</dbReference>